<dbReference type="InterPro" id="IPR006122">
    <property type="entry name" value="HMA_Cu_ion-bd"/>
</dbReference>
<proteinExistence type="inferred from homology"/>
<feature type="domain" description="HMA" evidence="4">
    <location>
        <begin position="127"/>
        <end position="193"/>
    </location>
</feature>
<comment type="similarity">
    <text evidence="1">Belongs to the cation transport ATPase (P-type) (TC 3.A.3) family. Type IB subfamily.</text>
</comment>
<dbReference type="PROSITE" id="PS01047">
    <property type="entry name" value="HMA_1"/>
    <property type="match status" value="2"/>
</dbReference>
<dbReference type="InterPro" id="IPR036163">
    <property type="entry name" value="HMA_dom_sf"/>
</dbReference>
<organism evidence="5 6">
    <name type="scientific">Salix koriyanagi</name>
    <dbReference type="NCBI Taxonomy" id="2511006"/>
    <lineage>
        <taxon>Eukaryota</taxon>
        <taxon>Viridiplantae</taxon>
        <taxon>Streptophyta</taxon>
        <taxon>Embryophyta</taxon>
        <taxon>Tracheophyta</taxon>
        <taxon>Spermatophyta</taxon>
        <taxon>Magnoliopsida</taxon>
        <taxon>eudicotyledons</taxon>
        <taxon>Gunneridae</taxon>
        <taxon>Pentapetalae</taxon>
        <taxon>rosids</taxon>
        <taxon>fabids</taxon>
        <taxon>Malpighiales</taxon>
        <taxon>Salicaceae</taxon>
        <taxon>Saliceae</taxon>
        <taxon>Salix</taxon>
    </lineage>
</organism>
<dbReference type="InterPro" id="IPR017969">
    <property type="entry name" value="Heavy-metal-associated_CS"/>
</dbReference>
<reference evidence="5" key="1">
    <citation type="submission" date="2022-11" db="EMBL/GenBank/DDBJ databases">
        <authorList>
            <person name="Hyden B.L."/>
            <person name="Feng K."/>
            <person name="Yates T."/>
            <person name="Jawdy S."/>
            <person name="Smart L.B."/>
            <person name="Muchero W."/>
        </authorList>
    </citation>
    <scope>NUCLEOTIDE SEQUENCE</scope>
    <source>
        <tissue evidence="5">Shoot tip</tissue>
    </source>
</reference>
<keyword evidence="2" id="KW-0479">Metal-binding</keyword>
<evidence type="ECO:0000313" key="5">
    <source>
        <dbReference type="EMBL" id="KAJ6695471.1"/>
    </source>
</evidence>
<evidence type="ECO:0000256" key="3">
    <source>
        <dbReference type="ARBA" id="ARBA00023008"/>
    </source>
</evidence>
<dbReference type="NCBIfam" id="TIGR00003">
    <property type="entry name" value="copper ion binding protein"/>
    <property type="match status" value="2"/>
</dbReference>
<name>A0A9Q0PW19_9ROSI</name>
<evidence type="ECO:0000313" key="6">
    <source>
        <dbReference type="Proteomes" id="UP001151752"/>
    </source>
</evidence>
<dbReference type="SUPFAM" id="SSF55008">
    <property type="entry name" value="HMA, heavy metal-associated domain"/>
    <property type="match status" value="2"/>
</dbReference>
<dbReference type="PRINTS" id="PR00942">
    <property type="entry name" value="CUATPASEI"/>
</dbReference>
<protein>
    <submittedName>
        <fullName evidence="5">COPPER-TRANSPORTING ATPASE HMA5-RELATED</fullName>
    </submittedName>
</protein>
<dbReference type="PROSITE" id="PS50846">
    <property type="entry name" value="HMA_2"/>
    <property type="match status" value="2"/>
</dbReference>
<keyword evidence="6" id="KW-1185">Reference proteome</keyword>
<dbReference type="PANTHER" id="PTHR46594">
    <property type="entry name" value="P-TYPE CATION-TRANSPORTING ATPASE"/>
    <property type="match status" value="1"/>
</dbReference>
<dbReference type="CDD" id="cd00371">
    <property type="entry name" value="HMA"/>
    <property type="match status" value="2"/>
</dbReference>
<dbReference type="PANTHER" id="PTHR46594:SF4">
    <property type="entry name" value="P-TYPE CATION-TRANSPORTING ATPASE"/>
    <property type="match status" value="1"/>
</dbReference>
<dbReference type="Pfam" id="PF00403">
    <property type="entry name" value="HMA"/>
    <property type="match status" value="2"/>
</dbReference>
<keyword evidence="3" id="KW-0186">Copper</keyword>
<gene>
    <name evidence="5" type="ORF">OIU74_014570</name>
</gene>
<dbReference type="GO" id="GO:0005507">
    <property type="term" value="F:copper ion binding"/>
    <property type="evidence" value="ECO:0007669"/>
    <property type="project" value="InterPro"/>
</dbReference>
<evidence type="ECO:0000256" key="1">
    <source>
        <dbReference type="ARBA" id="ARBA00006024"/>
    </source>
</evidence>
<dbReference type="Proteomes" id="UP001151752">
    <property type="component" value="Chromosome 3"/>
</dbReference>
<dbReference type="EMBL" id="JAPFFM010000017">
    <property type="protein sequence ID" value="KAJ6695471.1"/>
    <property type="molecule type" value="Genomic_DNA"/>
</dbReference>
<reference evidence="5" key="2">
    <citation type="journal article" date="2023" name="Int. J. Mol. Sci.">
        <title>De Novo Assembly and Annotation of 11 Diverse Shrub Willow (Salix) Genomes Reveals Novel Gene Organization in Sex-Linked Regions.</title>
        <authorList>
            <person name="Hyden B."/>
            <person name="Feng K."/>
            <person name="Yates T.B."/>
            <person name="Jawdy S."/>
            <person name="Cereghino C."/>
            <person name="Smart L.B."/>
            <person name="Muchero W."/>
        </authorList>
    </citation>
    <scope>NUCLEOTIDE SEQUENCE</scope>
    <source>
        <tissue evidence="5">Shoot tip</tissue>
    </source>
</reference>
<comment type="caution">
    <text evidence="5">The sequence shown here is derived from an EMBL/GenBank/DDBJ whole genome shotgun (WGS) entry which is preliminary data.</text>
</comment>
<dbReference type="AlphaFoldDB" id="A0A9Q0PW19"/>
<evidence type="ECO:0000259" key="4">
    <source>
        <dbReference type="PROSITE" id="PS50846"/>
    </source>
</evidence>
<dbReference type="FunFam" id="3.30.70.100:FF:000033">
    <property type="entry name" value="Copper-transporting ATPase HMA5"/>
    <property type="match status" value="2"/>
</dbReference>
<dbReference type="Gene3D" id="3.30.70.100">
    <property type="match status" value="2"/>
</dbReference>
<sequence length="237" mass="25810">MATKFLALACIRKERSYGDLSPRPRYPSMPKYPRGVSAGETNVEGSEAKAVFSVMGMTCSACAGSVEKAVKRLPGIQEAIVDVLNNKAQVLFYPSFVNEETIRETIEDAGFEATLIQEEGTSDRSTQVCRVRINGMTCTSCSSTVEQALQAISGVQKAQVALATEEAEVHYDPNILSYNQILEAINETGFEAILLSTGEDMGKIGLKIDGVRTQNSMRIIENSLQALPGCSKYRHRS</sequence>
<dbReference type="InterPro" id="IPR006121">
    <property type="entry name" value="HMA_dom"/>
</dbReference>
<feature type="domain" description="HMA" evidence="4">
    <location>
        <begin position="48"/>
        <end position="114"/>
    </location>
</feature>
<evidence type="ECO:0000256" key="2">
    <source>
        <dbReference type="ARBA" id="ARBA00022723"/>
    </source>
</evidence>
<accession>A0A9Q0PW19</accession>